<organism evidence="3 4">
    <name type="scientific">Patellaria atrata CBS 101060</name>
    <dbReference type="NCBI Taxonomy" id="1346257"/>
    <lineage>
        <taxon>Eukaryota</taxon>
        <taxon>Fungi</taxon>
        <taxon>Dikarya</taxon>
        <taxon>Ascomycota</taxon>
        <taxon>Pezizomycotina</taxon>
        <taxon>Dothideomycetes</taxon>
        <taxon>Dothideomycetes incertae sedis</taxon>
        <taxon>Patellariales</taxon>
        <taxon>Patellariaceae</taxon>
        <taxon>Patellaria</taxon>
    </lineage>
</organism>
<sequence length="274" mass="31682">MVRSLFIILNAVASTLSCSTHSNYRSMAYEKHQIMEEIPEPPRDDWTYEASFNWGRVNENYTLCQTGAQQSPISLGLNNGFSRNHRLRFDYPDKVTGNFYNWNYGPAFTVINEGEDWAQNPSVSYDNETLYLKGWHIHCPAEHSVANDRSKAELHLVHVDTEGHEKVVLAIRLDPGHDNSIFFEQLPPMIGFNETKMQQEIGIDIKLALAAVQNFNEFWTYEGSLTSPPCEEGIRWFVARQIFFTSVKQMQMILRASTYSARPEQEVWLHRINE</sequence>
<dbReference type="Gene3D" id="3.10.200.10">
    <property type="entry name" value="Alpha carbonic anhydrase"/>
    <property type="match status" value="1"/>
</dbReference>
<dbReference type="InterPro" id="IPR041891">
    <property type="entry name" value="Alpha_CA_prokaryot-like"/>
</dbReference>
<dbReference type="InterPro" id="IPR023561">
    <property type="entry name" value="Carbonic_anhydrase_a-class"/>
</dbReference>
<proteinExistence type="predicted"/>
<dbReference type="CDD" id="cd03124">
    <property type="entry name" value="alpha_CA_prokaryotic_like"/>
    <property type="match status" value="1"/>
</dbReference>
<dbReference type="SMART" id="SM01057">
    <property type="entry name" value="Carb_anhydrase"/>
    <property type="match status" value="1"/>
</dbReference>
<dbReference type="SUPFAM" id="SSF51069">
    <property type="entry name" value="Carbonic anhydrase"/>
    <property type="match status" value="1"/>
</dbReference>
<dbReference type="PROSITE" id="PS51257">
    <property type="entry name" value="PROKAR_LIPOPROTEIN"/>
    <property type="match status" value="1"/>
</dbReference>
<keyword evidence="4" id="KW-1185">Reference proteome</keyword>
<dbReference type="Pfam" id="PF00194">
    <property type="entry name" value="Carb_anhydrase"/>
    <property type="match status" value="1"/>
</dbReference>
<name>A0A9P4VMH9_9PEZI</name>
<evidence type="ECO:0000313" key="4">
    <source>
        <dbReference type="Proteomes" id="UP000799429"/>
    </source>
</evidence>
<dbReference type="PANTHER" id="PTHR18952">
    <property type="entry name" value="CARBONIC ANHYDRASE"/>
    <property type="match status" value="1"/>
</dbReference>
<evidence type="ECO:0000259" key="2">
    <source>
        <dbReference type="PROSITE" id="PS51144"/>
    </source>
</evidence>
<feature type="signal peptide" evidence="1">
    <location>
        <begin position="1"/>
        <end position="17"/>
    </location>
</feature>
<dbReference type="InterPro" id="IPR036398">
    <property type="entry name" value="CA_dom_sf"/>
</dbReference>
<evidence type="ECO:0000256" key="1">
    <source>
        <dbReference type="SAM" id="SignalP"/>
    </source>
</evidence>
<evidence type="ECO:0000313" key="3">
    <source>
        <dbReference type="EMBL" id="KAF2836653.1"/>
    </source>
</evidence>
<dbReference type="AlphaFoldDB" id="A0A9P4VMH9"/>
<dbReference type="PANTHER" id="PTHR18952:SF274">
    <property type="entry name" value="ALPHA-CARBONIC ANHYDRASE DOMAIN-CONTAINING PROTEIN"/>
    <property type="match status" value="1"/>
</dbReference>
<feature type="domain" description="Alpha-carbonic anhydrase" evidence="2">
    <location>
        <begin position="44"/>
        <end position="274"/>
    </location>
</feature>
<feature type="chain" id="PRO_5040502732" evidence="1">
    <location>
        <begin position="18"/>
        <end position="274"/>
    </location>
</feature>
<dbReference type="GO" id="GO:0004089">
    <property type="term" value="F:carbonate dehydratase activity"/>
    <property type="evidence" value="ECO:0007669"/>
    <property type="project" value="InterPro"/>
</dbReference>
<dbReference type="PROSITE" id="PS51144">
    <property type="entry name" value="ALPHA_CA_2"/>
    <property type="match status" value="1"/>
</dbReference>
<dbReference type="OrthoDB" id="429145at2759"/>
<dbReference type="EMBL" id="MU006102">
    <property type="protein sequence ID" value="KAF2836653.1"/>
    <property type="molecule type" value="Genomic_DNA"/>
</dbReference>
<comment type="caution">
    <text evidence="3">The sequence shown here is derived from an EMBL/GenBank/DDBJ whole genome shotgun (WGS) entry which is preliminary data.</text>
</comment>
<dbReference type="GO" id="GO:0008270">
    <property type="term" value="F:zinc ion binding"/>
    <property type="evidence" value="ECO:0007669"/>
    <property type="project" value="InterPro"/>
</dbReference>
<protein>
    <submittedName>
        <fullName evidence="3">Carbonic anhydrase</fullName>
    </submittedName>
</protein>
<dbReference type="InterPro" id="IPR001148">
    <property type="entry name" value="CA_dom"/>
</dbReference>
<accession>A0A9P4VMH9</accession>
<reference evidence="3" key="1">
    <citation type="journal article" date="2020" name="Stud. Mycol.">
        <title>101 Dothideomycetes genomes: a test case for predicting lifestyles and emergence of pathogens.</title>
        <authorList>
            <person name="Haridas S."/>
            <person name="Albert R."/>
            <person name="Binder M."/>
            <person name="Bloem J."/>
            <person name="Labutti K."/>
            <person name="Salamov A."/>
            <person name="Andreopoulos B."/>
            <person name="Baker S."/>
            <person name="Barry K."/>
            <person name="Bills G."/>
            <person name="Bluhm B."/>
            <person name="Cannon C."/>
            <person name="Castanera R."/>
            <person name="Culley D."/>
            <person name="Daum C."/>
            <person name="Ezra D."/>
            <person name="Gonzalez J."/>
            <person name="Henrissat B."/>
            <person name="Kuo A."/>
            <person name="Liang C."/>
            <person name="Lipzen A."/>
            <person name="Lutzoni F."/>
            <person name="Magnuson J."/>
            <person name="Mondo S."/>
            <person name="Nolan M."/>
            <person name="Ohm R."/>
            <person name="Pangilinan J."/>
            <person name="Park H.-J."/>
            <person name="Ramirez L."/>
            <person name="Alfaro M."/>
            <person name="Sun H."/>
            <person name="Tritt A."/>
            <person name="Yoshinaga Y."/>
            <person name="Zwiers L.-H."/>
            <person name="Turgeon B."/>
            <person name="Goodwin S."/>
            <person name="Spatafora J."/>
            <person name="Crous P."/>
            <person name="Grigoriev I."/>
        </authorList>
    </citation>
    <scope>NUCLEOTIDE SEQUENCE</scope>
    <source>
        <strain evidence="3">CBS 101060</strain>
    </source>
</reference>
<gene>
    <name evidence="3" type="ORF">M501DRAFT_986940</name>
</gene>
<keyword evidence="1" id="KW-0732">Signal</keyword>
<dbReference type="Proteomes" id="UP000799429">
    <property type="component" value="Unassembled WGS sequence"/>
</dbReference>